<dbReference type="InterPro" id="IPR000209">
    <property type="entry name" value="Peptidase_S8/S53_dom"/>
</dbReference>
<dbReference type="PROSITE" id="PS51892">
    <property type="entry name" value="SUBTILASE"/>
    <property type="match status" value="1"/>
</dbReference>
<keyword evidence="2" id="KW-0645">Protease</keyword>
<evidence type="ECO:0000256" key="1">
    <source>
        <dbReference type="ARBA" id="ARBA00011073"/>
    </source>
</evidence>
<keyword evidence="4" id="KW-0720">Serine protease</keyword>
<evidence type="ECO:0000256" key="2">
    <source>
        <dbReference type="ARBA" id="ARBA00022670"/>
    </source>
</evidence>
<dbReference type="SUPFAM" id="SSF52743">
    <property type="entry name" value="Subtilisin-like"/>
    <property type="match status" value="1"/>
</dbReference>
<dbReference type="Proteomes" id="UP000216943">
    <property type="component" value="Unassembled WGS sequence"/>
</dbReference>
<dbReference type="InterPro" id="IPR036852">
    <property type="entry name" value="Peptidase_S8/S53_dom_sf"/>
</dbReference>
<dbReference type="PANTHER" id="PTHR43806">
    <property type="entry name" value="PEPTIDASE S8"/>
    <property type="match status" value="1"/>
</dbReference>
<gene>
    <name evidence="8" type="ORF">CJJ23_04785</name>
</gene>
<accession>A0A269TIQ5</accession>
<evidence type="ECO:0000256" key="5">
    <source>
        <dbReference type="PROSITE-ProRule" id="PRU01240"/>
    </source>
</evidence>
<feature type="compositionally biased region" description="Pro residues" evidence="6">
    <location>
        <begin position="68"/>
        <end position="86"/>
    </location>
</feature>
<reference evidence="9" key="1">
    <citation type="submission" date="2017-08" db="EMBL/GenBank/DDBJ databases">
        <authorList>
            <person name="Alvarez-Ponce D."/>
            <person name="Weitzman C.L."/>
            <person name="Tillett R.L."/>
            <person name="Sandmeier F.C."/>
            <person name="Tracy C.R."/>
        </authorList>
    </citation>
    <scope>NUCLEOTIDE SEQUENCE [LARGE SCALE GENOMIC DNA]</scope>
    <source>
        <strain evidence="9">723</strain>
    </source>
</reference>
<evidence type="ECO:0000256" key="6">
    <source>
        <dbReference type="SAM" id="MobiDB-lite"/>
    </source>
</evidence>
<feature type="domain" description="Peptidase S8/S53" evidence="7">
    <location>
        <begin position="172"/>
        <end position="388"/>
    </location>
</feature>
<keyword evidence="3" id="KW-0378">Hydrolase</keyword>
<dbReference type="AlphaFoldDB" id="A0A269TIQ5"/>
<dbReference type="RefSeq" id="WP_214608200.1">
    <property type="nucleotide sequence ID" value="NZ_NQNY01000021.1"/>
</dbReference>
<dbReference type="GO" id="GO:0004252">
    <property type="term" value="F:serine-type endopeptidase activity"/>
    <property type="evidence" value="ECO:0007669"/>
    <property type="project" value="InterPro"/>
</dbReference>
<evidence type="ECO:0000313" key="9">
    <source>
        <dbReference type="Proteomes" id="UP000216943"/>
    </source>
</evidence>
<dbReference type="Gene3D" id="3.40.50.200">
    <property type="entry name" value="Peptidase S8/S53 domain"/>
    <property type="match status" value="1"/>
</dbReference>
<dbReference type="Pfam" id="PF00082">
    <property type="entry name" value="Peptidase_S8"/>
    <property type="match status" value="1"/>
</dbReference>
<evidence type="ECO:0000313" key="8">
    <source>
        <dbReference type="EMBL" id="PAK20896.1"/>
    </source>
</evidence>
<sequence>QEDFKILANRLLDWKNNSDDILQINVYETGTTINKWKAVTQNNPLDDGYYYDWWSSNNQHSDPKPEPKPNPQPPPTTPSPYPSPVEPEPEPDPEPTIERWTDESNFWNEYKWGNQIRYQNIGLDENELINERRIARDNWYKGNRTKVAVIEANGVLSKNSSIYTSRDIITIKNVSDKHADHVSEIIIGKQGINPYATLYADAGIDWTSYRGIINNAIENGAKIINKSWGISENDDTDYNEDAEWLDNVIIANPEVIFVQAAGNDADIDLLSKDEKTNWDSQRYTNSFRLSLNSIVVGSISDPTSDTAQPFSERASKDNYISVSTVDTFFPSSVYVRDEDDGVDGTSFSAASVTGMISLLKSNYPSYFDEGADSLIMKSALIEGARNRFSEKFKYARIKKKDKYIVNNDVYNFDTGFGTPKYASVRESLEHLDYFNLTEENIESNPHKKYVYLDGGSKYRVNISWLNISSIVHGDFIGPIPLNLTLENADDSKVTINAVDIYDDKGNVQKANTKTMEFAIKKSGVYTFNVSFTNKETRNKGLDIALTYSRL</sequence>
<evidence type="ECO:0000259" key="7">
    <source>
        <dbReference type="Pfam" id="PF00082"/>
    </source>
</evidence>
<evidence type="ECO:0000256" key="3">
    <source>
        <dbReference type="ARBA" id="ARBA00022801"/>
    </source>
</evidence>
<protein>
    <recommendedName>
        <fullName evidence="7">Peptidase S8/S53 domain-containing protein</fullName>
    </recommendedName>
</protein>
<organism evidence="8 9">
    <name type="scientific">Mycoplasmopsis agassizii</name>
    <dbReference type="NCBI Taxonomy" id="33922"/>
    <lineage>
        <taxon>Bacteria</taxon>
        <taxon>Bacillati</taxon>
        <taxon>Mycoplasmatota</taxon>
        <taxon>Mycoplasmoidales</taxon>
        <taxon>Metamycoplasmataceae</taxon>
        <taxon>Mycoplasmopsis</taxon>
    </lineage>
</organism>
<dbReference type="PANTHER" id="PTHR43806:SF11">
    <property type="entry name" value="CEREVISIN-RELATED"/>
    <property type="match status" value="1"/>
</dbReference>
<dbReference type="GO" id="GO:0006508">
    <property type="term" value="P:proteolysis"/>
    <property type="evidence" value="ECO:0007669"/>
    <property type="project" value="UniProtKB-KW"/>
</dbReference>
<evidence type="ECO:0000256" key="4">
    <source>
        <dbReference type="ARBA" id="ARBA00022825"/>
    </source>
</evidence>
<proteinExistence type="inferred from homology"/>
<dbReference type="EMBL" id="NQNY01000021">
    <property type="protein sequence ID" value="PAK20896.1"/>
    <property type="molecule type" value="Genomic_DNA"/>
</dbReference>
<dbReference type="InterPro" id="IPR050131">
    <property type="entry name" value="Peptidase_S8_subtilisin-like"/>
</dbReference>
<feature type="non-terminal residue" evidence="8">
    <location>
        <position position="1"/>
    </location>
</feature>
<name>A0A269TIQ5_9BACT</name>
<feature type="region of interest" description="Disordered" evidence="6">
    <location>
        <begin position="56"/>
        <end position="97"/>
    </location>
</feature>
<comment type="caution">
    <text evidence="8">The sequence shown here is derived from an EMBL/GenBank/DDBJ whole genome shotgun (WGS) entry which is preliminary data.</text>
</comment>
<comment type="caution">
    <text evidence="5">Lacks conserved residue(s) required for the propagation of feature annotation.</text>
</comment>
<comment type="similarity">
    <text evidence="1 5">Belongs to the peptidase S8 family.</text>
</comment>